<evidence type="ECO:0000256" key="2">
    <source>
        <dbReference type="SAM" id="Phobius"/>
    </source>
</evidence>
<keyword evidence="2" id="KW-0472">Membrane</keyword>
<keyword evidence="2" id="KW-1133">Transmembrane helix</keyword>
<dbReference type="RefSeq" id="WP_185934154.1">
    <property type="nucleotide sequence ID" value="NZ_UYIO01000001.1"/>
</dbReference>
<gene>
    <name evidence="3" type="ORF">NCTC10327_01413</name>
</gene>
<accession>A0A7Z9C9U6</accession>
<feature type="compositionally biased region" description="Low complexity" evidence="1">
    <location>
        <begin position="72"/>
        <end position="91"/>
    </location>
</feature>
<organism evidence="3 4">
    <name type="scientific">Actinobaculum suis</name>
    <dbReference type="NCBI Taxonomy" id="1657"/>
    <lineage>
        <taxon>Bacteria</taxon>
        <taxon>Bacillati</taxon>
        <taxon>Actinomycetota</taxon>
        <taxon>Actinomycetes</taxon>
        <taxon>Actinomycetales</taxon>
        <taxon>Actinomycetaceae</taxon>
        <taxon>Actinobaculum</taxon>
    </lineage>
</organism>
<evidence type="ECO:0000313" key="3">
    <source>
        <dbReference type="EMBL" id="VDG76777.1"/>
    </source>
</evidence>
<name>A0A7Z9C9U6_9ACTO</name>
<dbReference type="EMBL" id="UYIO01000001">
    <property type="protein sequence ID" value="VDG76777.1"/>
    <property type="molecule type" value="Genomic_DNA"/>
</dbReference>
<keyword evidence="2" id="KW-0812">Transmembrane</keyword>
<feature type="region of interest" description="Disordered" evidence="1">
    <location>
        <begin position="1"/>
        <end position="115"/>
    </location>
</feature>
<feature type="region of interest" description="Disordered" evidence="1">
    <location>
        <begin position="156"/>
        <end position="195"/>
    </location>
</feature>
<evidence type="ECO:0000313" key="4">
    <source>
        <dbReference type="Proteomes" id="UP000269974"/>
    </source>
</evidence>
<proteinExistence type="predicted"/>
<comment type="caution">
    <text evidence="3">The sequence shown here is derived from an EMBL/GenBank/DDBJ whole genome shotgun (WGS) entry which is preliminary data.</text>
</comment>
<reference evidence="3 4" key="1">
    <citation type="submission" date="2018-11" db="EMBL/GenBank/DDBJ databases">
        <authorList>
            <consortium name="Pathogen Informatics"/>
        </authorList>
    </citation>
    <scope>NUCLEOTIDE SEQUENCE [LARGE SCALE GENOMIC DNA]</scope>
    <source>
        <strain evidence="3 4">NCTC10327</strain>
    </source>
</reference>
<protein>
    <submittedName>
        <fullName evidence="3">Uncharacterized protein conserved in bacteria</fullName>
    </submittedName>
</protein>
<dbReference type="Proteomes" id="UP000269974">
    <property type="component" value="Unassembled WGS sequence"/>
</dbReference>
<feature type="compositionally biased region" description="Polar residues" evidence="1">
    <location>
        <begin position="34"/>
        <end position="50"/>
    </location>
</feature>
<feature type="transmembrane region" description="Helical" evidence="2">
    <location>
        <begin position="121"/>
        <end position="143"/>
    </location>
</feature>
<sequence>MNQNQRPEYGRGNYPGSEQNGAGTPGQYPGGQNPAGQYSAGQNSAGQYPSGQYPPEPYQANQYQSGQYPGAQYPTGQPGAQYPGGQASAQYSAGQTPNPAGGYGSSPFSSPQPETKRKNGVVIAIVVAVLVLAVVILGVVYAMNKTDAADDATATTTPVAEATTPATTPAATPTPAAPTTPAATEKQAGGASGDISATTYDEAKHLETWKALLPLLYLGTGEESLNAAKHPDLVQCMAENTVGKISDHTIDAFSKVTEGDMTGLEQLQNGDPQLEKDGLAMLNAMSKCGVDASSLLQQGAAN</sequence>
<feature type="compositionally biased region" description="Low complexity" evidence="1">
    <location>
        <begin position="156"/>
        <end position="184"/>
    </location>
</feature>
<dbReference type="AlphaFoldDB" id="A0A7Z9C9U6"/>
<evidence type="ECO:0000256" key="1">
    <source>
        <dbReference type="SAM" id="MobiDB-lite"/>
    </source>
</evidence>